<keyword evidence="1" id="KW-0472">Membrane</keyword>
<evidence type="ECO:0000256" key="1">
    <source>
        <dbReference type="SAM" id="Phobius"/>
    </source>
</evidence>
<organism evidence="2">
    <name type="scientific">Arundo donax</name>
    <name type="common">Giant reed</name>
    <name type="synonym">Donax arundinaceus</name>
    <dbReference type="NCBI Taxonomy" id="35708"/>
    <lineage>
        <taxon>Eukaryota</taxon>
        <taxon>Viridiplantae</taxon>
        <taxon>Streptophyta</taxon>
        <taxon>Embryophyta</taxon>
        <taxon>Tracheophyta</taxon>
        <taxon>Spermatophyta</taxon>
        <taxon>Magnoliopsida</taxon>
        <taxon>Liliopsida</taxon>
        <taxon>Poales</taxon>
        <taxon>Poaceae</taxon>
        <taxon>PACMAD clade</taxon>
        <taxon>Arundinoideae</taxon>
        <taxon>Arundineae</taxon>
        <taxon>Arundo</taxon>
    </lineage>
</organism>
<dbReference type="EMBL" id="GBRH01182875">
    <property type="protein sequence ID" value="JAE15021.1"/>
    <property type="molecule type" value="Transcribed_RNA"/>
</dbReference>
<keyword evidence="1" id="KW-0812">Transmembrane</keyword>
<evidence type="ECO:0000313" key="2">
    <source>
        <dbReference type="EMBL" id="JAE15021.1"/>
    </source>
</evidence>
<accession>A0A0A9FXJ3</accession>
<keyword evidence="1" id="KW-1133">Transmembrane helix</keyword>
<sequence length="31" mass="3717">MPAYNTLVAFFEIFFVFPFFSRLFIVLLVVQ</sequence>
<protein>
    <submittedName>
        <fullName evidence="2">Uncharacterized protein</fullName>
    </submittedName>
</protein>
<reference evidence="2" key="2">
    <citation type="journal article" date="2015" name="Data Brief">
        <title>Shoot transcriptome of the giant reed, Arundo donax.</title>
        <authorList>
            <person name="Barrero R.A."/>
            <person name="Guerrero F.D."/>
            <person name="Moolhuijzen P."/>
            <person name="Goolsby J.A."/>
            <person name="Tidwell J."/>
            <person name="Bellgard S.E."/>
            <person name="Bellgard M.I."/>
        </authorList>
    </citation>
    <scope>NUCLEOTIDE SEQUENCE</scope>
    <source>
        <tissue evidence="2">Shoot tissue taken approximately 20 cm above the soil surface</tissue>
    </source>
</reference>
<feature type="transmembrane region" description="Helical" evidence="1">
    <location>
        <begin position="6"/>
        <end position="30"/>
    </location>
</feature>
<name>A0A0A9FXJ3_ARUDO</name>
<reference evidence="2" key="1">
    <citation type="submission" date="2014-09" db="EMBL/GenBank/DDBJ databases">
        <authorList>
            <person name="Magalhaes I.L.F."/>
            <person name="Oliveira U."/>
            <person name="Santos F.R."/>
            <person name="Vidigal T.H.D.A."/>
            <person name="Brescovit A.D."/>
            <person name="Santos A.J."/>
        </authorList>
    </citation>
    <scope>NUCLEOTIDE SEQUENCE</scope>
    <source>
        <tissue evidence="2">Shoot tissue taken approximately 20 cm above the soil surface</tissue>
    </source>
</reference>
<proteinExistence type="predicted"/>
<dbReference type="AlphaFoldDB" id="A0A0A9FXJ3"/>